<dbReference type="FunFam" id="3.40.50.1220:FF:000002">
    <property type="entry name" value="NAD(P) transhydrogenase subunit beta"/>
    <property type="match status" value="1"/>
</dbReference>
<evidence type="ECO:0000256" key="7">
    <source>
        <dbReference type="ARBA" id="ARBA00022519"/>
    </source>
</evidence>
<feature type="domain" description="NADP transhydrogenase beta-like" evidence="18">
    <location>
        <begin position="24"/>
        <end position="479"/>
    </location>
</feature>
<feature type="transmembrane region" description="Helical" evidence="17">
    <location>
        <begin position="183"/>
        <end position="200"/>
    </location>
</feature>
<dbReference type="SUPFAM" id="SSF52467">
    <property type="entry name" value="DHS-like NAD/FAD-binding domain"/>
    <property type="match status" value="1"/>
</dbReference>
<dbReference type="InterPro" id="IPR029035">
    <property type="entry name" value="DHS-like_NAD/FAD-binding_dom"/>
</dbReference>
<dbReference type="Pfam" id="PF02233">
    <property type="entry name" value="PNTB"/>
    <property type="match status" value="1"/>
</dbReference>
<evidence type="ECO:0000256" key="8">
    <source>
        <dbReference type="ARBA" id="ARBA00022692"/>
    </source>
</evidence>
<gene>
    <name evidence="19" type="ORF">CLG96_07235</name>
</gene>
<accession>A0A2T5G038</accession>
<evidence type="ECO:0000313" key="19">
    <source>
        <dbReference type="EMBL" id="PTQ12319.1"/>
    </source>
</evidence>
<evidence type="ECO:0000256" key="17">
    <source>
        <dbReference type="SAM" id="Phobius"/>
    </source>
</evidence>
<dbReference type="OrthoDB" id="9763786at2"/>
<feature type="transmembrane region" description="Helical" evidence="17">
    <location>
        <begin position="144"/>
        <end position="163"/>
    </location>
</feature>
<dbReference type="EC" id="7.1.1.1" evidence="4 16"/>
<evidence type="ECO:0000256" key="15">
    <source>
        <dbReference type="ARBA" id="ARBA00066047"/>
    </source>
</evidence>
<dbReference type="GO" id="GO:0008750">
    <property type="term" value="F:proton-translocating NAD(P)+ transhydrogenase activity"/>
    <property type="evidence" value="ECO:0007669"/>
    <property type="project" value="UniProtKB-EC"/>
</dbReference>
<comment type="caution">
    <text evidence="19">The sequence shown here is derived from an EMBL/GenBank/DDBJ whole genome shotgun (WGS) entry which is preliminary data.</text>
</comment>
<organism evidence="19 20">
    <name type="scientific">Sphingomonas oleivorans</name>
    <dbReference type="NCBI Taxonomy" id="1735121"/>
    <lineage>
        <taxon>Bacteria</taxon>
        <taxon>Pseudomonadati</taxon>
        <taxon>Pseudomonadota</taxon>
        <taxon>Alphaproteobacteria</taxon>
        <taxon>Sphingomonadales</taxon>
        <taxon>Sphingomonadaceae</taxon>
        <taxon>Sphingomonas</taxon>
    </lineage>
</organism>
<dbReference type="PANTHER" id="PTHR44758:SF1">
    <property type="entry name" value="NAD(P) TRANSHYDROGENASE SUBUNIT BETA"/>
    <property type="match status" value="1"/>
</dbReference>
<keyword evidence="9 16" id="KW-0521">NADP</keyword>
<dbReference type="GO" id="GO:0005886">
    <property type="term" value="C:plasma membrane"/>
    <property type="evidence" value="ECO:0007669"/>
    <property type="project" value="UniProtKB-SubCell"/>
</dbReference>
<evidence type="ECO:0000313" key="20">
    <source>
        <dbReference type="Proteomes" id="UP000244162"/>
    </source>
</evidence>
<dbReference type="Gene3D" id="3.40.50.1220">
    <property type="entry name" value="TPP-binding domain"/>
    <property type="match status" value="1"/>
</dbReference>
<dbReference type="EMBL" id="NWBU01000005">
    <property type="protein sequence ID" value="PTQ12319.1"/>
    <property type="molecule type" value="Genomic_DNA"/>
</dbReference>
<dbReference type="PANTHER" id="PTHR44758">
    <property type="entry name" value="NAD(P) TRANSHYDROGENASE SUBUNIT BETA"/>
    <property type="match status" value="1"/>
</dbReference>
<dbReference type="InterPro" id="IPR034300">
    <property type="entry name" value="PNTB-like"/>
</dbReference>
<protein>
    <recommendedName>
        <fullName evidence="5 16">NAD(P) transhydrogenase subunit beta</fullName>
        <ecNumber evidence="4 16">7.1.1.1</ecNumber>
    </recommendedName>
    <alternativeName>
        <fullName evidence="16">Nicotinamide nucleotide transhydrogenase subunit beta</fullName>
    </alternativeName>
</protein>
<dbReference type="RefSeq" id="WP_107967182.1">
    <property type="nucleotide sequence ID" value="NZ_NWBU01000005.1"/>
</dbReference>
<comment type="subcellular location">
    <subcellularLocation>
        <location evidence="2">Cell inner membrane</location>
        <topology evidence="2">Multi-pass membrane protein</topology>
    </subcellularLocation>
</comment>
<keyword evidence="12 16" id="KW-0520">NAD</keyword>
<dbReference type="Proteomes" id="UP000244162">
    <property type="component" value="Unassembled WGS sequence"/>
</dbReference>
<evidence type="ECO:0000256" key="12">
    <source>
        <dbReference type="ARBA" id="ARBA00023027"/>
    </source>
</evidence>
<evidence type="ECO:0000256" key="4">
    <source>
        <dbReference type="ARBA" id="ARBA00012943"/>
    </source>
</evidence>
<evidence type="ECO:0000256" key="16">
    <source>
        <dbReference type="PIRNR" id="PIRNR000204"/>
    </source>
</evidence>
<evidence type="ECO:0000256" key="6">
    <source>
        <dbReference type="ARBA" id="ARBA00022475"/>
    </source>
</evidence>
<dbReference type="GO" id="GO:0050661">
    <property type="term" value="F:NADP binding"/>
    <property type="evidence" value="ECO:0007669"/>
    <property type="project" value="InterPro"/>
</dbReference>
<keyword evidence="7 16" id="KW-0997">Cell inner membrane</keyword>
<evidence type="ECO:0000256" key="10">
    <source>
        <dbReference type="ARBA" id="ARBA00022967"/>
    </source>
</evidence>
<comment type="subunit">
    <text evidence="15">Complex of an alpha and a beta chain; in Rhodospirillum, the alpha chain seems to be made of two subunits.</text>
</comment>
<proteinExistence type="inferred from homology"/>
<reference evidence="19 20" key="1">
    <citation type="submission" date="2017-09" db="EMBL/GenBank/DDBJ databases">
        <title>Sphingomonas panjinensis sp.nov., isolated from oil-contaminated soil.</title>
        <authorList>
            <person name="Wang L."/>
            <person name="Chen L."/>
        </authorList>
    </citation>
    <scope>NUCLEOTIDE SEQUENCE [LARGE SCALE GENOMIC DNA]</scope>
    <source>
        <strain evidence="19 20">FW-11</strain>
    </source>
</reference>
<keyword evidence="13 16" id="KW-0472">Membrane</keyword>
<comment type="function">
    <text evidence="1 16">The transhydrogenation between NADH and NADP is coupled to respiration and ATP hydrolysis and functions as a proton pump across the membrane.</text>
</comment>
<name>A0A2T5G038_9SPHN</name>
<feature type="transmembrane region" description="Helical" evidence="17">
    <location>
        <begin position="77"/>
        <end position="96"/>
    </location>
</feature>
<dbReference type="InterPro" id="IPR012136">
    <property type="entry name" value="NADH_DH_b"/>
</dbReference>
<evidence type="ECO:0000256" key="11">
    <source>
        <dbReference type="ARBA" id="ARBA00022989"/>
    </source>
</evidence>
<evidence type="ECO:0000256" key="9">
    <source>
        <dbReference type="ARBA" id="ARBA00022857"/>
    </source>
</evidence>
<keyword evidence="11 17" id="KW-1133">Transmembrane helix</keyword>
<feature type="transmembrane region" description="Helical" evidence="17">
    <location>
        <begin position="257"/>
        <end position="277"/>
    </location>
</feature>
<keyword evidence="20" id="KW-1185">Reference proteome</keyword>
<dbReference type="PIRSF" id="PIRSF000204">
    <property type="entry name" value="PNTB"/>
    <property type="match status" value="1"/>
</dbReference>
<comment type="catalytic activity">
    <reaction evidence="14 16">
        <text>NAD(+) + NADPH + H(+)(in) = NADH + NADP(+) + H(+)(out)</text>
        <dbReference type="Rhea" id="RHEA:47992"/>
        <dbReference type="ChEBI" id="CHEBI:15378"/>
        <dbReference type="ChEBI" id="CHEBI:57540"/>
        <dbReference type="ChEBI" id="CHEBI:57783"/>
        <dbReference type="ChEBI" id="CHEBI:57945"/>
        <dbReference type="ChEBI" id="CHEBI:58349"/>
        <dbReference type="EC" id="7.1.1.1"/>
    </reaction>
</comment>
<evidence type="ECO:0000256" key="2">
    <source>
        <dbReference type="ARBA" id="ARBA00004429"/>
    </source>
</evidence>
<feature type="transmembrane region" description="Helical" evidence="17">
    <location>
        <begin position="103"/>
        <end position="124"/>
    </location>
</feature>
<evidence type="ECO:0000259" key="18">
    <source>
        <dbReference type="Pfam" id="PF02233"/>
    </source>
</evidence>
<sequence>MNEAAAASVAAVAEHGAGASAWVALAYLIAGICFILALRGLSSPESSRRGNRLGMIGMGLAIVTTLLTHEIASLPEIAIAVAIGGGIGFVTARRIAMTAMPQLVAAFHSLVGLAAVLVAAAAYLNPLAFGIAGADGIIHQVSRVEMGLGVAIGAITFSGSVIAFLKLNGNMSGKPIMLPGRHVINLGTLAAILGLVAYFLTDQSPWVFFLVTALSFVIGFLLIIPIGGADMPVVVSMLNSYSGWAAAAMGFTLHNSAMIITGALVGSSGAILSYIMCRAMNRSFISVIAGGFGAEAGPAGGGEKIERPWKRGSAEDAAFLMSQAEQVIIVPGYGMAVAQAQHALREMADLLKAEGVRVKYAIHPVAGRMPGHMNVLLAEANVPYDEVFELEDINSEFAQTDVAFVIGANDVTNPAAKTDKSSPIYGMPVLDVEKAKTVLFVKRSMGGVGYAGVDNDVFYRDNTMMLLADAKKMVEDIVKALGH</sequence>
<feature type="transmembrane region" description="Helical" evidence="17">
    <location>
        <begin position="233"/>
        <end position="251"/>
    </location>
</feature>
<keyword evidence="10 16" id="KW-1278">Translocase</keyword>
<evidence type="ECO:0000256" key="1">
    <source>
        <dbReference type="ARBA" id="ARBA00003943"/>
    </source>
</evidence>
<evidence type="ECO:0000256" key="13">
    <source>
        <dbReference type="ARBA" id="ARBA00023136"/>
    </source>
</evidence>
<feature type="transmembrane region" description="Helical" evidence="17">
    <location>
        <begin position="206"/>
        <end position="226"/>
    </location>
</feature>
<feature type="transmembrane region" description="Helical" evidence="17">
    <location>
        <begin position="53"/>
        <end position="71"/>
    </location>
</feature>
<evidence type="ECO:0000256" key="3">
    <source>
        <dbReference type="ARBA" id="ARBA00007919"/>
    </source>
</evidence>
<keyword evidence="8 17" id="KW-0812">Transmembrane</keyword>
<evidence type="ECO:0000256" key="14">
    <source>
        <dbReference type="ARBA" id="ARBA00048202"/>
    </source>
</evidence>
<keyword evidence="6 16" id="KW-1003">Cell membrane</keyword>
<dbReference type="AlphaFoldDB" id="A0A2T5G038"/>
<comment type="similarity">
    <text evidence="3 16">Belongs to the PNT beta subunit family.</text>
</comment>
<evidence type="ECO:0000256" key="5">
    <source>
        <dbReference type="ARBA" id="ARBA00014581"/>
    </source>
</evidence>
<feature type="transmembrane region" description="Helical" evidence="17">
    <location>
        <begin position="20"/>
        <end position="41"/>
    </location>
</feature>